<reference evidence="2" key="1">
    <citation type="journal article" date="2023" name="Plant J.">
        <title>The genome of the king protea, Protea cynaroides.</title>
        <authorList>
            <person name="Chang J."/>
            <person name="Duong T.A."/>
            <person name="Schoeman C."/>
            <person name="Ma X."/>
            <person name="Roodt D."/>
            <person name="Barker N."/>
            <person name="Li Z."/>
            <person name="Van de Peer Y."/>
            <person name="Mizrachi E."/>
        </authorList>
    </citation>
    <scope>NUCLEOTIDE SEQUENCE</scope>
    <source>
        <tissue evidence="2">Young leaves</tissue>
    </source>
</reference>
<organism evidence="2 3">
    <name type="scientific">Protea cynaroides</name>
    <dbReference type="NCBI Taxonomy" id="273540"/>
    <lineage>
        <taxon>Eukaryota</taxon>
        <taxon>Viridiplantae</taxon>
        <taxon>Streptophyta</taxon>
        <taxon>Embryophyta</taxon>
        <taxon>Tracheophyta</taxon>
        <taxon>Spermatophyta</taxon>
        <taxon>Magnoliopsida</taxon>
        <taxon>Proteales</taxon>
        <taxon>Proteaceae</taxon>
        <taxon>Protea</taxon>
    </lineage>
</organism>
<dbReference type="SUPFAM" id="SSF50630">
    <property type="entry name" value="Acid proteases"/>
    <property type="match status" value="1"/>
</dbReference>
<protein>
    <recommendedName>
        <fullName evidence="1">Xylanase inhibitor C-terminal domain-containing protein</fullName>
    </recommendedName>
</protein>
<dbReference type="AlphaFoldDB" id="A0A9Q0KX55"/>
<evidence type="ECO:0000259" key="1">
    <source>
        <dbReference type="Pfam" id="PF14541"/>
    </source>
</evidence>
<sequence>MKPYQCYSKSIYSWVYCDQTSMSSSFHLIPCNSNECKLAKGTGCNGCPMQAYGKNSWCGLIADNGISITATTNPPPPPHNNPPPDAPINQFTIIFGYAQLLTNPVSTRLISSIGDSADEYFIPVENVHIDAIPISFNKSLLEFDKEGFGGTKINTMAYVEKATSVGIKGVASVKPFKACFKLRQFNLRLVEGPINQ</sequence>
<dbReference type="Proteomes" id="UP001141806">
    <property type="component" value="Unassembled WGS sequence"/>
</dbReference>
<accession>A0A9Q0KX55</accession>
<gene>
    <name evidence="2" type="ORF">NE237_008666</name>
</gene>
<evidence type="ECO:0000313" key="2">
    <source>
        <dbReference type="EMBL" id="KAJ4977886.1"/>
    </source>
</evidence>
<dbReference type="InterPro" id="IPR021109">
    <property type="entry name" value="Peptidase_aspartic_dom_sf"/>
</dbReference>
<evidence type="ECO:0000313" key="3">
    <source>
        <dbReference type="Proteomes" id="UP001141806"/>
    </source>
</evidence>
<dbReference type="InterPro" id="IPR032799">
    <property type="entry name" value="TAXi_C"/>
</dbReference>
<comment type="caution">
    <text evidence="2">The sequence shown here is derived from an EMBL/GenBank/DDBJ whole genome shotgun (WGS) entry which is preliminary data.</text>
</comment>
<dbReference type="Pfam" id="PF14541">
    <property type="entry name" value="TAXi_C"/>
    <property type="match status" value="1"/>
</dbReference>
<dbReference type="EMBL" id="JAMYWD010000002">
    <property type="protein sequence ID" value="KAJ4977886.1"/>
    <property type="molecule type" value="Genomic_DNA"/>
</dbReference>
<keyword evidence="3" id="KW-1185">Reference proteome</keyword>
<feature type="domain" description="Xylanase inhibitor C-terminal" evidence="1">
    <location>
        <begin position="119"/>
        <end position="157"/>
    </location>
</feature>
<name>A0A9Q0KX55_9MAGN</name>
<dbReference type="Gene3D" id="2.40.70.10">
    <property type="entry name" value="Acid Proteases"/>
    <property type="match status" value="1"/>
</dbReference>
<proteinExistence type="predicted"/>